<proteinExistence type="predicted"/>
<dbReference type="PANTHER" id="PTHR36393">
    <property type="entry name" value="SULFATE ADENYLYLTRANSFERASE SUBUNIT"/>
    <property type="match status" value="1"/>
</dbReference>
<evidence type="ECO:0000313" key="2">
    <source>
        <dbReference type="EMBL" id="GJN34690.1"/>
    </source>
</evidence>
<evidence type="ECO:0000313" key="3">
    <source>
        <dbReference type="Proteomes" id="UP001054889"/>
    </source>
</evidence>
<organism evidence="2 3">
    <name type="scientific">Eleusine coracana subsp. coracana</name>
    <dbReference type="NCBI Taxonomy" id="191504"/>
    <lineage>
        <taxon>Eukaryota</taxon>
        <taxon>Viridiplantae</taxon>
        <taxon>Streptophyta</taxon>
        <taxon>Embryophyta</taxon>
        <taxon>Tracheophyta</taxon>
        <taxon>Spermatophyta</taxon>
        <taxon>Magnoliopsida</taxon>
        <taxon>Liliopsida</taxon>
        <taxon>Poales</taxon>
        <taxon>Poaceae</taxon>
        <taxon>PACMAD clade</taxon>
        <taxon>Chloridoideae</taxon>
        <taxon>Cynodonteae</taxon>
        <taxon>Eleusininae</taxon>
        <taxon>Eleusine</taxon>
    </lineage>
</organism>
<feature type="transmembrane region" description="Helical" evidence="1">
    <location>
        <begin position="263"/>
        <end position="291"/>
    </location>
</feature>
<accession>A0AAV5FJR5</accession>
<dbReference type="PANTHER" id="PTHR36393:SF1">
    <property type="entry name" value="SULFATE ADENYLYLTRANSFERASE SUBUNIT"/>
    <property type="match status" value="1"/>
</dbReference>
<keyword evidence="1" id="KW-0472">Membrane</keyword>
<protein>
    <submittedName>
        <fullName evidence="2">Uncharacterized protein</fullName>
    </submittedName>
</protein>
<keyword evidence="3" id="KW-1185">Reference proteome</keyword>
<gene>
    <name evidence="2" type="primary">gb23376</name>
    <name evidence="2" type="ORF">PR202_gb23376</name>
</gene>
<reference evidence="2" key="2">
    <citation type="submission" date="2021-12" db="EMBL/GenBank/DDBJ databases">
        <title>Resequencing data analysis of finger millet.</title>
        <authorList>
            <person name="Hatakeyama M."/>
            <person name="Aluri S."/>
            <person name="Balachadran M.T."/>
            <person name="Sivarajan S.R."/>
            <person name="Poveda L."/>
            <person name="Shimizu-Inatsugi R."/>
            <person name="Schlapbach R."/>
            <person name="Sreeman S.M."/>
            <person name="Shimizu K.K."/>
        </authorList>
    </citation>
    <scope>NUCLEOTIDE SEQUENCE</scope>
</reference>
<reference evidence="2" key="1">
    <citation type="journal article" date="2018" name="DNA Res.">
        <title>Multiple hybrid de novo genome assembly of finger millet, an orphan allotetraploid crop.</title>
        <authorList>
            <person name="Hatakeyama M."/>
            <person name="Aluri S."/>
            <person name="Balachadran M.T."/>
            <person name="Sivarajan S.R."/>
            <person name="Patrignani A."/>
            <person name="Gruter S."/>
            <person name="Poveda L."/>
            <person name="Shimizu-Inatsugi R."/>
            <person name="Baeten J."/>
            <person name="Francoijs K.J."/>
            <person name="Nataraja K.N."/>
            <person name="Reddy Y.A.N."/>
            <person name="Phadnis S."/>
            <person name="Ravikumar R.L."/>
            <person name="Schlapbach R."/>
            <person name="Sreeman S.M."/>
            <person name="Shimizu K.K."/>
        </authorList>
    </citation>
    <scope>NUCLEOTIDE SEQUENCE</scope>
</reference>
<sequence length="350" mass="38451">MQNKEIRSISVSVVTIRKLYNKRKKENIKVCKAHIQLRKTRGPTQLYKRSGAEHHSSQVESQLATHAKLHASGLRGATMSLAHPPPPPHLRDGVLPAAGRFPSVPGCLGSRGILRCYNGGRVARAYCLFSGGGNRKKQAAELKNPKALLESQLARNPIKNPKGTTPYDTRESIIWPIAMSLHMQCERCEEFIKEEARKALESAMGQNKTNFEKWDVQIERRQQRGQPRGPAAGSGGWSGGGGWFRWFTSGGFWDAGKQTVHTILGIIAAIFLIANFNAMIAAVVNSLLGVLRQLRRLLSFIVQCALQSASIPRSGPKSSNLDSSNLTGVPVKAGVEMSAKERVVRKWGMD</sequence>
<keyword evidence="1" id="KW-1133">Transmembrane helix</keyword>
<name>A0AAV5FJR5_ELECO</name>
<keyword evidence="1" id="KW-0812">Transmembrane</keyword>
<evidence type="ECO:0000256" key="1">
    <source>
        <dbReference type="SAM" id="Phobius"/>
    </source>
</evidence>
<comment type="caution">
    <text evidence="2">The sequence shown here is derived from an EMBL/GenBank/DDBJ whole genome shotgun (WGS) entry which is preliminary data.</text>
</comment>
<dbReference type="Proteomes" id="UP001054889">
    <property type="component" value="Unassembled WGS sequence"/>
</dbReference>
<dbReference type="AlphaFoldDB" id="A0AAV5FJR5"/>
<dbReference type="EMBL" id="BQKI01000085">
    <property type="protein sequence ID" value="GJN34690.1"/>
    <property type="molecule type" value="Genomic_DNA"/>
</dbReference>